<keyword evidence="12" id="KW-1185">Reference proteome</keyword>
<evidence type="ECO:0000256" key="2">
    <source>
        <dbReference type="ARBA" id="ARBA00022448"/>
    </source>
</evidence>
<reference evidence="11" key="1">
    <citation type="submission" date="2018-06" db="EMBL/GenBank/DDBJ databases">
        <title>Paenibacillus xerothermodurans sp. nov. an extremely dry heat resistant spore forming bacterium isolated from the soil of Cape Canaveral, Florida.</title>
        <authorList>
            <person name="Seuylemezian A."/>
            <person name="Kaur N."/>
            <person name="Patil P."/>
            <person name="Patil P."/>
            <person name="Mayilraj S."/>
            <person name="Vaishampayan P."/>
        </authorList>
    </citation>
    <scope>NUCLEOTIDE SEQUENCE [LARGE SCALE GENOMIC DNA]</scope>
    <source>
        <strain evidence="11">ATCC 27380</strain>
    </source>
</reference>
<proteinExistence type="predicted"/>
<evidence type="ECO:0000256" key="6">
    <source>
        <dbReference type="ARBA" id="ARBA00022989"/>
    </source>
</evidence>
<evidence type="ECO:0000256" key="3">
    <source>
        <dbReference type="ARBA" id="ARBA00022692"/>
    </source>
</evidence>
<keyword evidence="7 8" id="KW-0472">Membrane</keyword>
<feature type="domain" description="ABC transmembrane type-1" evidence="10">
    <location>
        <begin position="54"/>
        <end position="338"/>
    </location>
</feature>
<comment type="caution">
    <text evidence="11">The sequence shown here is derived from an EMBL/GenBank/DDBJ whole genome shotgun (WGS) entry which is preliminary data.</text>
</comment>
<accession>A0A2W1NBS8</accession>
<dbReference type="CDD" id="cd18545">
    <property type="entry name" value="ABC_6TM_YknV_like"/>
    <property type="match status" value="1"/>
</dbReference>
<dbReference type="Gene3D" id="3.40.50.300">
    <property type="entry name" value="P-loop containing nucleotide triphosphate hydrolases"/>
    <property type="match status" value="1"/>
</dbReference>
<dbReference type="OrthoDB" id="9770415at2"/>
<evidence type="ECO:0000313" key="12">
    <source>
        <dbReference type="Proteomes" id="UP000214746"/>
    </source>
</evidence>
<protein>
    <submittedName>
        <fullName evidence="11">ABC transporter ATP-binding protein</fullName>
    </submittedName>
</protein>
<keyword evidence="5 11" id="KW-0067">ATP-binding</keyword>
<keyword evidence="6 8" id="KW-1133">Transmembrane helix</keyword>
<feature type="transmembrane region" description="Helical" evidence="8">
    <location>
        <begin position="283"/>
        <end position="303"/>
    </location>
</feature>
<gene>
    <name evidence="11" type="ORF">CBW46_005710</name>
</gene>
<evidence type="ECO:0000256" key="1">
    <source>
        <dbReference type="ARBA" id="ARBA00004651"/>
    </source>
</evidence>
<feature type="domain" description="ABC transporter" evidence="9">
    <location>
        <begin position="374"/>
        <end position="608"/>
    </location>
</feature>
<dbReference type="CDD" id="cd03254">
    <property type="entry name" value="ABCC_Glucan_exporter_like"/>
    <property type="match status" value="1"/>
</dbReference>
<keyword evidence="3 8" id="KW-0812">Transmembrane</keyword>
<comment type="subcellular location">
    <subcellularLocation>
        <location evidence="1">Cell membrane</location>
        <topology evidence="1">Multi-pass membrane protein</topology>
    </subcellularLocation>
</comment>
<dbReference type="InterPro" id="IPR003439">
    <property type="entry name" value="ABC_transporter-like_ATP-bd"/>
</dbReference>
<organism evidence="11 12">
    <name type="scientific">Paenibacillus xerothermodurans</name>
    <dbReference type="NCBI Taxonomy" id="1977292"/>
    <lineage>
        <taxon>Bacteria</taxon>
        <taxon>Bacillati</taxon>
        <taxon>Bacillota</taxon>
        <taxon>Bacilli</taxon>
        <taxon>Bacillales</taxon>
        <taxon>Paenibacillaceae</taxon>
        <taxon>Paenibacillus</taxon>
    </lineage>
</organism>
<dbReference type="InterPro" id="IPR027417">
    <property type="entry name" value="P-loop_NTPase"/>
</dbReference>
<dbReference type="RefSeq" id="WP_089199039.1">
    <property type="nucleotide sequence ID" value="NZ_NHRJ02000002.1"/>
</dbReference>
<feature type="transmembrane region" description="Helical" evidence="8">
    <location>
        <begin position="93"/>
        <end position="111"/>
    </location>
</feature>
<dbReference type="PANTHER" id="PTHR43394:SF1">
    <property type="entry name" value="ATP-BINDING CASSETTE SUB-FAMILY B MEMBER 10, MITOCHONDRIAL"/>
    <property type="match status" value="1"/>
</dbReference>
<dbReference type="PROSITE" id="PS50893">
    <property type="entry name" value="ABC_TRANSPORTER_2"/>
    <property type="match status" value="1"/>
</dbReference>
<dbReference type="Pfam" id="PF00664">
    <property type="entry name" value="ABC_membrane"/>
    <property type="match status" value="1"/>
</dbReference>
<dbReference type="InterPro" id="IPR003593">
    <property type="entry name" value="AAA+_ATPase"/>
</dbReference>
<evidence type="ECO:0000256" key="4">
    <source>
        <dbReference type="ARBA" id="ARBA00022741"/>
    </source>
</evidence>
<dbReference type="InterPro" id="IPR039421">
    <property type="entry name" value="Type_1_exporter"/>
</dbReference>
<evidence type="ECO:0000259" key="10">
    <source>
        <dbReference type="PROSITE" id="PS50929"/>
    </source>
</evidence>
<dbReference type="InterPro" id="IPR036640">
    <property type="entry name" value="ABC1_TM_sf"/>
</dbReference>
<sequence>MSLSTKQSAQSGGQQSGRRFVYQDDELLDKGFDWHQVKRLGHYLKPYSKQILPVIGIMMVVGALTKLLNPLLIAYAIDHVLREGGSHYGDMTLLAQCVAAMLALYVIQWAANNYRIRFTNKIGQKVIYDLRHDLFRNIQSLSFRFFDKRPAGSILVRITNYVNSLQELFTNGVVNLMIDCVQLFGIVFILLFYNVKLGTAIIVTVPIMFLVSTKLRVMIRRSWQVVQTNQSRINAHLNECIQGIKVTQAFTQEKENMAFFEQMNTDNYKAWNRAASLNQAFHPIIEVTGAIGYCILFWFGAYLIQQQEITVGLLVAFATYIGHFWEPINRLGQMYSQMLIAMASSERIFEFIDERPSVAEAANAKILPTVQGNIELSQVEFEYEPGRPALKGINLNVKAGQSIALVGHTGSGKSTIINLLCRFYDISNGTITIDGHNVRDVSISSLRSQIGIVLQDTFIFSGTIRENIRFGRLDATDEEVEFTAKAVRAHDFIMQLPQGYDTEVQERGSMLSMGQRQLISFARALLADPRILILDEATASIDTETELKIQEALKTLLAGRTSFIIAHRLSTIRGADKIVVLEHGVIKEQGTHEELMREMGIYHGLIQAQYRFLREVG</sequence>
<feature type="transmembrane region" description="Helical" evidence="8">
    <location>
        <begin position="51"/>
        <end position="73"/>
    </location>
</feature>
<evidence type="ECO:0000313" key="11">
    <source>
        <dbReference type="EMBL" id="PZE21897.1"/>
    </source>
</evidence>
<dbReference type="Proteomes" id="UP000214746">
    <property type="component" value="Unassembled WGS sequence"/>
</dbReference>
<dbReference type="Pfam" id="PF00005">
    <property type="entry name" value="ABC_tran"/>
    <property type="match status" value="1"/>
</dbReference>
<name>A0A2W1NBS8_PAEXE</name>
<dbReference type="PANTHER" id="PTHR43394">
    <property type="entry name" value="ATP-DEPENDENT PERMEASE MDL1, MITOCHONDRIAL"/>
    <property type="match status" value="1"/>
</dbReference>
<dbReference type="PROSITE" id="PS50929">
    <property type="entry name" value="ABC_TM1F"/>
    <property type="match status" value="1"/>
</dbReference>
<dbReference type="EMBL" id="NHRJ02000002">
    <property type="protein sequence ID" value="PZE21897.1"/>
    <property type="molecule type" value="Genomic_DNA"/>
</dbReference>
<evidence type="ECO:0000259" key="9">
    <source>
        <dbReference type="PROSITE" id="PS50893"/>
    </source>
</evidence>
<evidence type="ECO:0000256" key="5">
    <source>
        <dbReference type="ARBA" id="ARBA00022840"/>
    </source>
</evidence>
<dbReference type="GO" id="GO:0005524">
    <property type="term" value="F:ATP binding"/>
    <property type="evidence" value="ECO:0007669"/>
    <property type="project" value="UniProtKB-KW"/>
</dbReference>
<dbReference type="InterPro" id="IPR011527">
    <property type="entry name" value="ABC1_TM_dom"/>
</dbReference>
<dbReference type="SUPFAM" id="SSF90123">
    <property type="entry name" value="ABC transporter transmembrane region"/>
    <property type="match status" value="1"/>
</dbReference>
<keyword evidence="2" id="KW-0813">Transport</keyword>
<keyword evidence="4" id="KW-0547">Nucleotide-binding</keyword>
<feature type="transmembrane region" description="Helical" evidence="8">
    <location>
        <begin position="309"/>
        <end position="328"/>
    </location>
</feature>
<dbReference type="GO" id="GO:0005886">
    <property type="term" value="C:plasma membrane"/>
    <property type="evidence" value="ECO:0007669"/>
    <property type="project" value="UniProtKB-SubCell"/>
</dbReference>
<dbReference type="GO" id="GO:0015421">
    <property type="term" value="F:ABC-type oligopeptide transporter activity"/>
    <property type="evidence" value="ECO:0007669"/>
    <property type="project" value="TreeGrafter"/>
</dbReference>
<dbReference type="SMART" id="SM00382">
    <property type="entry name" value="AAA"/>
    <property type="match status" value="1"/>
</dbReference>
<dbReference type="Gene3D" id="1.20.1560.10">
    <property type="entry name" value="ABC transporter type 1, transmembrane domain"/>
    <property type="match status" value="1"/>
</dbReference>
<dbReference type="AlphaFoldDB" id="A0A2W1NBS8"/>
<evidence type="ECO:0000256" key="7">
    <source>
        <dbReference type="ARBA" id="ARBA00023136"/>
    </source>
</evidence>
<dbReference type="GO" id="GO:0016887">
    <property type="term" value="F:ATP hydrolysis activity"/>
    <property type="evidence" value="ECO:0007669"/>
    <property type="project" value="InterPro"/>
</dbReference>
<dbReference type="SUPFAM" id="SSF52540">
    <property type="entry name" value="P-loop containing nucleoside triphosphate hydrolases"/>
    <property type="match status" value="1"/>
</dbReference>
<dbReference type="FunFam" id="3.40.50.300:FF:000287">
    <property type="entry name" value="Multidrug ABC transporter ATP-binding protein"/>
    <property type="match status" value="1"/>
</dbReference>
<evidence type="ECO:0000256" key="8">
    <source>
        <dbReference type="SAM" id="Phobius"/>
    </source>
</evidence>